<feature type="region of interest" description="Disordered" evidence="1">
    <location>
        <begin position="1"/>
        <end position="26"/>
    </location>
</feature>
<evidence type="ECO:0000313" key="3">
    <source>
        <dbReference type="EMBL" id="CAL6079554.1"/>
    </source>
</evidence>
<evidence type="ECO:0000256" key="1">
    <source>
        <dbReference type="SAM" id="MobiDB-lite"/>
    </source>
</evidence>
<comment type="caution">
    <text evidence="2">The sequence shown here is derived from an EMBL/GenBank/DDBJ whole genome shotgun (WGS) entry which is preliminary data.</text>
</comment>
<reference evidence="2" key="1">
    <citation type="submission" date="2023-06" db="EMBL/GenBank/DDBJ databases">
        <authorList>
            <person name="Kurt Z."/>
        </authorList>
    </citation>
    <scope>NUCLEOTIDE SEQUENCE</scope>
</reference>
<organism evidence="2">
    <name type="scientific">Hexamita inflata</name>
    <dbReference type="NCBI Taxonomy" id="28002"/>
    <lineage>
        <taxon>Eukaryota</taxon>
        <taxon>Metamonada</taxon>
        <taxon>Diplomonadida</taxon>
        <taxon>Hexamitidae</taxon>
        <taxon>Hexamitinae</taxon>
        <taxon>Hexamita</taxon>
    </lineage>
</organism>
<sequence>MQSLKTARQTSKLQQRQDNLDLVEKRKSRSYLNEPLKITSNKVVNLTQVKMHDKEVMCKTARLLGNMWQETESFDEEKHISYDSLRKGVHLSPPSQYPSMKLDENLFMELMVELSLE</sequence>
<protein>
    <submittedName>
        <fullName evidence="3">Hypothetical_protein</fullName>
    </submittedName>
</protein>
<evidence type="ECO:0000313" key="4">
    <source>
        <dbReference type="Proteomes" id="UP001642409"/>
    </source>
</evidence>
<evidence type="ECO:0000313" key="2">
    <source>
        <dbReference type="EMBL" id="CAI9953871.1"/>
    </source>
</evidence>
<dbReference type="Proteomes" id="UP001642409">
    <property type="component" value="Unassembled WGS sequence"/>
</dbReference>
<gene>
    <name evidence="2" type="ORF">HINF_LOCUS41516</name>
    <name evidence="3" type="ORF">HINF_LOCUS59440</name>
</gene>
<feature type="compositionally biased region" description="Polar residues" evidence="1">
    <location>
        <begin position="1"/>
        <end position="17"/>
    </location>
</feature>
<accession>A0AA86QBE2</accession>
<dbReference type="AlphaFoldDB" id="A0AA86QBE2"/>
<keyword evidence="4" id="KW-1185">Reference proteome</keyword>
<proteinExistence type="predicted"/>
<reference evidence="3 4" key="2">
    <citation type="submission" date="2024-07" db="EMBL/GenBank/DDBJ databases">
        <authorList>
            <person name="Akdeniz Z."/>
        </authorList>
    </citation>
    <scope>NUCLEOTIDE SEQUENCE [LARGE SCALE GENOMIC DNA]</scope>
</reference>
<name>A0AA86QBE2_9EUKA</name>
<dbReference type="EMBL" id="CATOUU010000842">
    <property type="protein sequence ID" value="CAI9953871.1"/>
    <property type="molecule type" value="Genomic_DNA"/>
</dbReference>
<dbReference type="EMBL" id="CAXDID020000341">
    <property type="protein sequence ID" value="CAL6079554.1"/>
    <property type="molecule type" value="Genomic_DNA"/>
</dbReference>